<protein>
    <submittedName>
        <fullName evidence="2">11236_t:CDS:1</fullName>
    </submittedName>
</protein>
<feature type="non-terminal residue" evidence="2">
    <location>
        <position position="236"/>
    </location>
</feature>
<name>A0A9N9F2P6_9GLOM</name>
<evidence type="ECO:0000313" key="3">
    <source>
        <dbReference type="Proteomes" id="UP000789508"/>
    </source>
</evidence>
<dbReference type="AlphaFoldDB" id="A0A9N9F2P6"/>
<comment type="caution">
    <text evidence="2">The sequence shown here is derived from an EMBL/GenBank/DDBJ whole genome shotgun (WGS) entry which is preliminary data.</text>
</comment>
<dbReference type="EMBL" id="CAJVPS010000736">
    <property type="protein sequence ID" value="CAG8505868.1"/>
    <property type="molecule type" value="Genomic_DNA"/>
</dbReference>
<keyword evidence="3" id="KW-1185">Reference proteome</keyword>
<dbReference type="Proteomes" id="UP000789508">
    <property type="component" value="Unassembled WGS sequence"/>
</dbReference>
<proteinExistence type="predicted"/>
<sequence>LSNFGGNYSSAQENIDLNSKSNGQQFPYTFNNNVMNNLMSSSQSSIQSSTMQQPLLQFKPINIVAQQNANYNSEESFLQQNNSATINNSQQHLQSMPLLNADLLITPNSKPSGQGITGSYNLRSFSFPPYGVINNFANLRKTSNSTTQYRQPTPPLFHQRSNGSHKFHNLGNNSLYVNSNPPTPVDLPMVPTVHPSTSQYHSLIGNNRNCSNSIIGPNYNNNAAGTSSILVCQPAS</sequence>
<accession>A0A9N9F2P6</accession>
<evidence type="ECO:0000256" key="1">
    <source>
        <dbReference type="SAM" id="MobiDB-lite"/>
    </source>
</evidence>
<feature type="region of interest" description="Disordered" evidence="1">
    <location>
        <begin position="1"/>
        <end position="20"/>
    </location>
</feature>
<evidence type="ECO:0000313" key="2">
    <source>
        <dbReference type="EMBL" id="CAG8505868.1"/>
    </source>
</evidence>
<gene>
    <name evidence="2" type="ORF">ALEPTO_LOCUS3719</name>
</gene>
<reference evidence="2" key="1">
    <citation type="submission" date="2021-06" db="EMBL/GenBank/DDBJ databases">
        <authorList>
            <person name="Kallberg Y."/>
            <person name="Tangrot J."/>
            <person name="Rosling A."/>
        </authorList>
    </citation>
    <scope>NUCLEOTIDE SEQUENCE</scope>
    <source>
        <strain evidence="2">FL130A</strain>
    </source>
</reference>
<organism evidence="2 3">
    <name type="scientific">Ambispora leptoticha</name>
    <dbReference type="NCBI Taxonomy" id="144679"/>
    <lineage>
        <taxon>Eukaryota</taxon>
        <taxon>Fungi</taxon>
        <taxon>Fungi incertae sedis</taxon>
        <taxon>Mucoromycota</taxon>
        <taxon>Glomeromycotina</taxon>
        <taxon>Glomeromycetes</taxon>
        <taxon>Archaeosporales</taxon>
        <taxon>Ambisporaceae</taxon>
        <taxon>Ambispora</taxon>
    </lineage>
</organism>